<comment type="subcellular location">
    <subcellularLocation>
        <location evidence="1">Membrane</location>
        <topology evidence="1">Single-pass membrane protein</topology>
    </subcellularLocation>
</comment>
<evidence type="ECO:0000256" key="4">
    <source>
        <dbReference type="ARBA" id="ARBA00022989"/>
    </source>
</evidence>
<feature type="region of interest" description="Disordered" evidence="7">
    <location>
        <begin position="1055"/>
        <end position="1086"/>
    </location>
</feature>
<dbReference type="Pfam" id="PF16016">
    <property type="entry name" value="VASt"/>
    <property type="match status" value="1"/>
</dbReference>
<feature type="compositionally biased region" description="Polar residues" evidence="7">
    <location>
        <begin position="431"/>
        <end position="449"/>
    </location>
</feature>
<evidence type="ECO:0000256" key="5">
    <source>
        <dbReference type="ARBA" id="ARBA00023136"/>
    </source>
</evidence>
<protein>
    <recommendedName>
        <fullName evidence="8">VASt domain-containing protein</fullName>
    </recommendedName>
</protein>
<feature type="compositionally biased region" description="Low complexity" evidence="7">
    <location>
        <begin position="190"/>
        <end position="204"/>
    </location>
</feature>
<dbReference type="GO" id="GO:0005886">
    <property type="term" value="C:plasma membrane"/>
    <property type="evidence" value="ECO:0007669"/>
    <property type="project" value="TreeGrafter"/>
</dbReference>
<dbReference type="GO" id="GO:0032541">
    <property type="term" value="C:cortical endoplasmic reticulum"/>
    <property type="evidence" value="ECO:0007669"/>
    <property type="project" value="TreeGrafter"/>
</dbReference>
<dbReference type="InterPro" id="IPR051482">
    <property type="entry name" value="Cholesterol_transport"/>
</dbReference>
<evidence type="ECO:0000256" key="6">
    <source>
        <dbReference type="SAM" id="Coils"/>
    </source>
</evidence>
<evidence type="ECO:0000256" key="3">
    <source>
        <dbReference type="ARBA" id="ARBA00022692"/>
    </source>
</evidence>
<gene>
    <name evidence="9" type="ORF">H2204_014746</name>
</gene>
<feature type="compositionally biased region" description="Basic residues" evidence="7">
    <location>
        <begin position="10"/>
        <end position="19"/>
    </location>
</feature>
<dbReference type="Proteomes" id="UP001172681">
    <property type="component" value="Unassembled WGS sequence"/>
</dbReference>
<organism evidence="9 10">
    <name type="scientific">Knufia peltigerae</name>
    <dbReference type="NCBI Taxonomy" id="1002370"/>
    <lineage>
        <taxon>Eukaryota</taxon>
        <taxon>Fungi</taxon>
        <taxon>Dikarya</taxon>
        <taxon>Ascomycota</taxon>
        <taxon>Pezizomycotina</taxon>
        <taxon>Eurotiomycetes</taxon>
        <taxon>Chaetothyriomycetidae</taxon>
        <taxon>Chaetothyriales</taxon>
        <taxon>Trichomeriaceae</taxon>
        <taxon>Knufia</taxon>
    </lineage>
</organism>
<dbReference type="InterPro" id="IPR004182">
    <property type="entry name" value="GRAM"/>
</dbReference>
<keyword evidence="4" id="KW-1133">Transmembrane helix</keyword>
<dbReference type="GO" id="GO:0032366">
    <property type="term" value="P:intracellular sterol transport"/>
    <property type="evidence" value="ECO:0007669"/>
    <property type="project" value="TreeGrafter"/>
</dbReference>
<dbReference type="Pfam" id="PF02893">
    <property type="entry name" value="GRAM"/>
    <property type="match status" value="1"/>
</dbReference>
<name>A0AA39CMV8_9EURO</name>
<reference evidence="9" key="1">
    <citation type="submission" date="2022-10" db="EMBL/GenBank/DDBJ databases">
        <title>Culturing micro-colonial fungi from biological soil crusts in the Mojave desert and describing Neophaeococcomyces mojavensis, and introducing the new genera and species Taxawa tesnikishii.</title>
        <authorList>
            <person name="Kurbessoian T."/>
            <person name="Stajich J.E."/>
        </authorList>
    </citation>
    <scope>NUCLEOTIDE SEQUENCE</scope>
    <source>
        <strain evidence="9">TK_35</strain>
    </source>
</reference>
<evidence type="ECO:0000256" key="2">
    <source>
        <dbReference type="ARBA" id="ARBA00006582"/>
    </source>
</evidence>
<dbReference type="PROSITE" id="PS51778">
    <property type="entry name" value="VAST"/>
    <property type="match status" value="1"/>
</dbReference>
<feature type="domain" description="VASt" evidence="8">
    <location>
        <begin position="884"/>
        <end position="1057"/>
    </location>
</feature>
<feature type="region of interest" description="Disordered" evidence="7">
    <location>
        <begin position="1"/>
        <end position="286"/>
    </location>
</feature>
<evidence type="ECO:0000313" key="10">
    <source>
        <dbReference type="Proteomes" id="UP001172681"/>
    </source>
</evidence>
<evidence type="ECO:0000313" key="9">
    <source>
        <dbReference type="EMBL" id="KAJ9613671.1"/>
    </source>
</evidence>
<sequence>MSEPSPQLKGLKKVLSNRRRSSDIPTDENIRDLRTDSIDSLTIEKSPTRHSTRSVSQDGSSKSGSSGMRKLLPGHSKRKRRKVHEEEVKAVTEELARGRSTGSLGLQTPSDPSIRRSSSGLAAEGDTSLLTDDSEVETPPLFSRESHSGYLTMSSPLVSATTTRSEEQPPPLLDKIPTLVEPDQAERSGSPKSPNPENTPTSPTIGLVDRADTLRPESRRNSISKLRGKSPGRRFRDVFGKSGKSPKVSPERTLTESSATFTPYTSSPNILNHVTEEGGEVTKSPDEVIKPIQDRSMNHSMPNLDTNVRPLTPPTGLISTPVTTVTPPTPTQLQTEFGGITASPASTTGEADKQEASRIVVSHSGNMISHRRIRSTSSITHQPSKLSSSMTAPLTPTDENKASNGMRTPSGSLFSSWMSAAQNAASTISNLAGQTRARSGTDASGSSIKQKPIEEPIQEEDETAVPESPRKQLAVETMGSGDLNFEHLGLGVSERVGSSRQDLAELRKDSALERDEVVAKEEDLLAKRAVSAAYEKPSDSTTPMAEIADPIDGLRHHQTFSNQIGGERTPPNGSIFEGEPGNSMKRTNSVRSKLAKRRSRGSSTATGQSAIGAMIGASTAALANPAKTPRLTGFTIAPKQRNRNFHQQFRSVPEDDYLIEDYSCALQKEILVAGRIYISEGHICFSSNILGWVTTLVISFEEVVSIERESTAMVFPNAIAIQTLHARHTFRSLLYREQTYDLLIGIWRVSHPASFQKSMNGRQLAAEEASREAVSPPVNDVDAQASDDSSSNDSGSDATDDSAPSVVESNPSQAASEAADGKTVSRKPSGMNAGAVAQSASILAGTASDVPQPLATQAGLSEAGKDFPGPATHAPTDCTDSATHYDKVLKDEIIPAPLGKIYSLLYGPESGLFVRKFLVDECKCMDLVLEDDRKGLNCDIKSRQYTYIKPLGGSIGPKQTKCNTTENLDFFDLEKAVTITCTTQTPDVPSGNAFSVKTRYCLTWAPGNATRLQMNCTIEWTAKSWLKTPIEKGANDGQQQYGDALVKVLRNAVSGRPRGTTNASKVSKKGKKRREGKKSKDEVVEEEEKKKVEANWGLFEPLRAPLQPVLSVLGPVLKMEVLVGVLAVMVLLLWIRGPSRGGMQVNSYPYAGMTQSSRMAGYEALWAKEENEFWDWLEARASVDTALLREQATRHRQSPGGVGGDAREAAVKEKMKKRSKNRAVANDVEAKIKEEKISQREMEDAIRITRERLEVLEDVVEKKKMSRTAEKQRQGV</sequence>
<dbReference type="EMBL" id="JAPDRN010000200">
    <property type="protein sequence ID" value="KAJ9613671.1"/>
    <property type="molecule type" value="Genomic_DNA"/>
</dbReference>
<dbReference type="InterPro" id="IPR031968">
    <property type="entry name" value="VASt"/>
</dbReference>
<feature type="region of interest" description="Disordered" evidence="7">
    <location>
        <begin position="760"/>
        <end position="831"/>
    </location>
</feature>
<keyword evidence="10" id="KW-1185">Reference proteome</keyword>
<feature type="compositionally biased region" description="Basic and acidic residues" evidence="7">
    <location>
        <begin position="209"/>
        <end position="220"/>
    </location>
</feature>
<accession>A0AA39CMV8</accession>
<dbReference type="PANTHER" id="PTHR23319:SF4">
    <property type="entry name" value="GRAM DOMAIN CONTAINING 1B, ISOFORM E"/>
    <property type="match status" value="1"/>
</dbReference>
<comment type="similarity">
    <text evidence="2">Belongs to the YSP2 family.</text>
</comment>
<dbReference type="Gene3D" id="2.30.29.30">
    <property type="entry name" value="Pleckstrin-homology domain (PH domain)/Phosphotyrosine-binding domain (PTB)"/>
    <property type="match status" value="1"/>
</dbReference>
<feature type="compositionally biased region" description="Low complexity" evidence="7">
    <location>
        <begin position="54"/>
        <end position="67"/>
    </location>
</feature>
<comment type="caution">
    <text evidence="9">The sequence shown here is derived from an EMBL/GenBank/DDBJ whole genome shotgun (WGS) entry which is preliminary data.</text>
</comment>
<evidence type="ECO:0000256" key="7">
    <source>
        <dbReference type="SAM" id="MobiDB-lite"/>
    </source>
</evidence>
<feature type="region of interest" description="Disordered" evidence="7">
    <location>
        <begin position="431"/>
        <end position="470"/>
    </location>
</feature>
<keyword evidence="6" id="KW-0175">Coiled coil</keyword>
<dbReference type="SMART" id="SM00568">
    <property type="entry name" value="GRAM"/>
    <property type="match status" value="1"/>
</dbReference>
<feature type="compositionally biased region" description="Basic residues" evidence="7">
    <location>
        <begin position="1066"/>
        <end position="1077"/>
    </location>
</feature>
<proteinExistence type="inferred from homology"/>
<feature type="compositionally biased region" description="Low complexity" evidence="7">
    <location>
        <begin position="780"/>
        <end position="805"/>
    </location>
</feature>
<evidence type="ECO:0000256" key="1">
    <source>
        <dbReference type="ARBA" id="ARBA00004167"/>
    </source>
</evidence>
<feature type="compositionally biased region" description="Polar residues" evidence="7">
    <location>
        <begin position="149"/>
        <end position="163"/>
    </location>
</feature>
<feature type="coiled-coil region" evidence="6">
    <location>
        <begin position="1225"/>
        <end position="1259"/>
    </location>
</feature>
<feature type="compositionally biased region" description="Polar residues" evidence="7">
    <location>
        <begin position="100"/>
        <end position="120"/>
    </location>
</feature>
<dbReference type="GO" id="GO:0140268">
    <property type="term" value="C:endoplasmic reticulum-plasma membrane contact site"/>
    <property type="evidence" value="ECO:0007669"/>
    <property type="project" value="TreeGrafter"/>
</dbReference>
<feature type="compositionally biased region" description="Basic and acidic residues" evidence="7">
    <location>
        <begin position="28"/>
        <end position="37"/>
    </location>
</feature>
<feature type="region of interest" description="Disordered" evidence="7">
    <location>
        <begin position="562"/>
        <end position="607"/>
    </location>
</feature>
<dbReference type="GO" id="GO:0005739">
    <property type="term" value="C:mitochondrion"/>
    <property type="evidence" value="ECO:0007669"/>
    <property type="project" value="TreeGrafter"/>
</dbReference>
<feature type="compositionally biased region" description="Basic and acidic residues" evidence="7">
    <location>
        <begin position="83"/>
        <end position="97"/>
    </location>
</feature>
<dbReference type="GO" id="GO:0005789">
    <property type="term" value="C:endoplasmic reticulum membrane"/>
    <property type="evidence" value="ECO:0007669"/>
    <property type="project" value="TreeGrafter"/>
</dbReference>
<evidence type="ECO:0000259" key="8">
    <source>
        <dbReference type="PROSITE" id="PS51778"/>
    </source>
</evidence>
<feature type="compositionally biased region" description="Polar residues" evidence="7">
    <location>
        <begin position="382"/>
        <end position="394"/>
    </location>
</feature>
<dbReference type="PANTHER" id="PTHR23319">
    <property type="entry name" value="GRAM DOMAIN CONTAINING 1B, ISOFORM E"/>
    <property type="match status" value="1"/>
</dbReference>
<dbReference type="AlphaFoldDB" id="A0AA39CMV8"/>
<keyword evidence="5" id="KW-0472">Membrane</keyword>
<dbReference type="InterPro" id="IPR011993">
    <property type="entry name" value="PH-like_dom_sf"/>
</dbReference>
<keyword evidence="3" id="KW-0812">Transmembrane</keyword>
<feature type="region of interest" description="Disordered" evidence="7">
    <location>
        <begin position="371"/>
        <end position="408"/>
    </location>
</feature>
<feature type="compositionally biased region" description="Polar residues" evidence="7">
    <location>
        <begin position="255"/>
        <end position="272"/>
    </location>
</feature>
<dbReference type="GO" id="GO:0120015">
    <property type="term" value="F:sterol transfer activity"/>
    <property type="evidence" value="ECO:0007669"/>
    <property type="project" value="TreeGrafter"/>
</dbReference>
<dbReference type="CDD" id="cd13220">
    <property type="entry name" value="PH-GRAM_GRAMDC"/>
    <property type="match status" value="1"/>
</dbReference>
<dbReference type="GO" id="GO:0032934">
    <property type="term" value="F:sterol binding"/>
    <property type="evidence" value="ECO:0007669"/>
    <property type="project" value="TreeGrafter"/>
</dbReference>